<dbReference type="InterPro" id="IPR011006">
    <property type="entry name" value="CheY-like_superfamily"/>
</dbReference>
<sequence>MKRLIIFLLLVSYFVSSSVFAGNKDFNFRRFTAADGLSSNTVRAILQDKRGYVWFGTDEGLNRYDGTGVNIYQYTTQTTHGLGCNYISALYEGEDELWVGTGEGLYLYAYDTNTFSFFEKQTSKGKQITTAVNDIKKDKEDNLWLATSGQGVFKYNRQMDKLEQYEFTACVGFVPGLCIDNENWVWAVTNQGDRYIYKLNKAENKFEPFELKYEEKRYKSPSIVAFEDTEHNLWLGTWGDGLQKIDRYSGQVTIYLHPSEKEGIMHIHSIMQYAPHQLLIGSDDGLSSFNTSTGEHKLYSYDEVNPSSLSNRFVYPIMKDREGGVWIGTYYGGVNYISPNTGQFESYSQSRFFNSVKGSIISHFCEDTNGNIWIASDDGGLTCLSTADNRFIHYMPQEGRNSLSYHNVHALCMDGDNLWIGTYTGGVNVLNVRTGVFKQYTSYQGDPKSLDGSSSYAIFKDREQRIWVATMSGINLYNREEDNFIRVKQLGGLTIDIDQDTKGNLWFATQGRGLFKYDPQTDSWKNYQHSKQTGALISDQVNCVLVDRNGQIWVGTMDGLCRYDVEKDQFDPIALDIPSHNICCIIEDERTLWMTTTKGLVRYIPGENYQVFMKSDGLQSDQFMPNAGMKTSNGKIYVGSVNGFNAFYPFQIHSNEQIPSVVITGLEIFNKEISVGDKWLPRSLDCLDELKLSYKDNVFSLRYAALSYCTPEKNQYAYKLDGFDKDWNYVGAQNKATYTNLPAGTYLFRVKASNNDGLWNDQGVSLKVVIYPPFYWTTAFKILYFILLCVALGYFIRFMLKRTEKKHVAAMNKLTENKEKEMHEAKIKFFTMIAHEIRTPVSLIIGPLEKIRRSTFVLPDTVRDDLNIIDRNSQRLLVLVNQLLDFRKVEREGIRIRCVPYSVYQLLKAVSERFEPTIVQQGGQLKVNYPNEDFVAVIAPEAITKVISNLLTNASKYTKNEVVLSCMVNQESCTFTIKVTDNGMGISQEDQEKIFKPFYQAVDNKPGTGLGLSIVKSIVDAHKGNIEVQSVVGKGSSFVVILPIECAEIGEQDSSAENADTVLPKDILSDALPVEAARHKSVMLIVDDNKEMLSFLSNSFSDQYNILTAEDGGQAMEILKENDVTLIVSDWMMPRMNGGELCRAVRSNQTMSHIPFILLTAKTDVNSKIEGMNCGADAFIEKPFSLQYLEACIKNIVDLRKLLRQKFSEMPLMPLNSIAGNSSDEKFLTKMNEIIEQNFSNPELSVDYLAEQLCISRSGLFAKIKSLANITPNELIQLVRLKKAAVLLTENQYRISEISYMVGFNNPSYFAKCFQKQFGMKPGEFLEKSNEQRINGE</sequence>
<comment type="catalytic activity">
    <reaction evidence="1">
        <text>ATP + protein L-histidine = ADP + protein N-phospho-L-histidine.</text>
        <dbReference type="EC" id="2.7.13.3"/>
    </reaction>
</comment>
<dbReference type="GO" id="GO:0003700">
    <property type="term" value="F:DNA-binding transcription factor activity"/>
    <property type="evidence" value="ECO:0007669"/>
    <property type="project" value="InterPro"/>
</dbReference>
<dbReference type="PRINTS" id="PR00344">
    <property type="entry name" value="BCTRLSENSOR"/>
</dbReference>
<keyword evidence="10" id="KW-1133">Transmembrane helix</keyword>
<dbReference type="InterPro" id="IPR036890">
    <property type="entry name" value="HATPase_C_sf"/>
</dbReference>
<dbReference type="EMBL" id="QROV01000023">
    <property type="protein sequence ID" value="RHL55565.1"/>
    <property type="molecule type" value="Genomic_DNA"/>
</dbReference>
<dbReference type="SUPFAM" id="SSF46689">
    <property type="entry name" value="Homeodomain-like"/>
    <property type="match status" value="1"/>
</dbReference>
<dbReference type="SMART" id="SM00342">
    <property type="entry name" value="HTH_ARAC"/>
    <property type="match status" value="1"/>
</dbReference>
<dbReference type="InterPro" id="IPR005467">
    <property type="entry name" value="His_kinase_dom"/>
</dbReference>
<keyword evidence="3 9" id="KW-0597">Phosphoprotein</keyword>
<dbReference type="FunFam" id="1.10.287.130:FF:000045">
    <property type="entry name" value="Two-component system sensor histidine kinase/response regulator"/>
    <property type="match status" value="1"/>
</dbReference>
<dbReference type="SUPFAM" id="SSF47384">
    <property type="entry name" value="Homodimeric domain of signal transducing histidine kinase"/>
    <property type="match status" value="1"/>
</dbReference>
<dbReference type="SUPFAM" id="SSF52172">
    <property type="entry name" value="CheY-like"/>
    <property type="match status" value="1"/>
</dbReference>
<keyword evidence="7" id="KW-0238">DNA-binding</keyword>
<evidence type="ECO:0000256" key="10">
    <source>
        <dbReference type="SAM" id="Phobius"/>
    </source>
</evidence>
<keyword evidence="5 15" id="KW-0418">Kinase</keyword>
<dbReference type="InterPro" id="IPR004358">
    <property type="entry name" value="Sig_transdc_His_kin-like_C"/>
</dbReference>
<organism evidence="15 16">
    <name type="scientific">Bacteroides thetaiotaomicron</name>
    <dbReference type="NCBI Taxonomy" id="818"/>
    <lineage>
        <taxon>Bacteria</taxon>
        <taxon>Pseudomonadati</taxon>
        <taxon>Bacteroidota</taxon>
        <taxon>Bacteroidia</taxon>
        <taxon>Bacteroidales</taxon>
        <taxon>Bacteroidaceae</taxon>
        <taxon>Bacteroides</taxon>
    </lineage>
</organism>
<dbReference type="Gene3D" id="1.10.287.130">
    <property type="match status" value="1"/>
</dbReference>
<accession>A0A415LX36</accession>
<keyword evidence="11" id="KW-0732">Signal</keyword>
<dbReference type="Pfam" id="PF12833">
    <property type="entry name" value="HTH_18"/>
    <property type="match status" value="1"/>
</dbReference>
<dbReference type="Pfam" id="PF02518">
    <property type="entry name" value="HATPase_c"/>
    <property type="match status" value="1"/>
</dbReference>
<feature type="transmembrane region" description="Helical" evidence="10">
    <location>
        <begin position="774"/>
        <end position="796"/>
    </location>
</feature>
<dbReference type="SMART" id="SM00387">
    <property type="entry name" value="HATPase_c"/>
    <property type="match status" value="1"/>
</dbReference>
<dbReference type="CDD" id="cd00082">
    <property type="entry name" value="HisKA"/>
    <property type="match status" value="1"/>
</dbReference>
<dbReference type="InterPro" id="IPR018062">
    <property type="entry name" value="HTH_AraC-typ_CS"/>
</dbReference>
<dbReference type="Pfam" id="PF00072">
    <property type="entry name" value="Response_reg"/>
    <property type="match status" value="1"/>
</dbReference>
<dbReference type="InterPro" id="IPR011047">
    <property type="entry name" value="Quinoprotein_ADH-like_sf"/>
</dbReference>
<reference evidence="15 16" key="1">
    <citation type="submission" date="2018-08" db="EMBL/GenBank/DDBJ databases">
        <title>A genome reference for cultivated species of the human gut microbiota.</title>
        <authorList>
            <person name="Zou Y."/>
            <person name="Xue W."/>
            <person name="Luo G."/>
        </authorList>
    </citation>
    <scope>NUCLEOTIDE SEQUENCE [LARGE SCALE GENOMIC DNA]</scope>
    <source>
        <strain evidence="15 16">AF37-12</strain>
    </source>
</reference>
<keyword evidence="4" id="KW-0808">Transferase</keyword>
<evidence type="ECO:0000256" key="2">
    <source>
        <dbReference type="ARBA" id="ARBA00012438"/>
    </source>
</evidence>
<dbReference type="SUPFAM" id="SSF55874">
    <property type="entry name" value="ATPase domain of HSP90 chaperone/DNA topoisomerase II/histidine kinase"/>
    <property type="match status" value="1"/>
</dbReference>
<evidence type="ECO:0000256" key="7">
    <source>
        <dbReference type="ARBA" id="ARBA00023125"/>
    </source>
</evidence>
<protein>
    <recommendedName>
        <fullName evidence="2">histidine kinase</fullName>
        <ecNumber evidence="2">2.7.13.3</ecNumber>
    </recommendedName>
</protein>
<dbReference type="InterPro" id="IPR015943">
    <property type="entry name" value="WD40/YVTN_repeat-like_dom_sf"/>
</dbReference>
<dbReference type="InterPro" id="IPR011123">
    <property type="entry name" value="Y_Y_Y"/>
</dbReference>
<evidence type="ECO:0000256" key="8">
    <source>
        <dbReference type="ARBA" id="ARBA00023163"/>
    </source>
</evidence>
<dbReference type="PANTHER" id="PTHR43547:SF2">
    <property type="entry name" value="HYBRID SIGNAL TRANSDUCTION HISTIDINE KINASE C"/>
    <property type="match status" value="1"/>
</dbReference>
<evidence type="ECO:0000259" key="14">
    <source>
        <dbReference type="PROSITE" id="PS50110"/>
    </source>
</evidence>
<dbReference type="SUPFAM" id="SSF63829">
    <property type="entry name" value="Calcium-dependent phosphotriesterase"/>
    <property type="match status" value="1"/>
</dbReference>
<dbReference type="SUPFAM" id="SSF50998">
    <property type="entry name" value="Quinoprotein alcohol dehydrogenase-like"/>
    <property type="match status" value="1"/>
</dbReference>
<dbReference type="InterPro" id="IPR018060">
    <property type="entry name" value="HTH_AraC"/>
</dbReference>
<dbReference type="InterPro" id="IPR011110">
    <property type="entry name" value="Reg_prop"/>
</dbReference>
<dbReference type="Proteomes" id="UP000283616">
    <property type="component" value="Unassembled WGS sequence"/>
</dbReference>
<gene>
    <name evidence="15" type="ORF">DW011_18250</name>
</gene>
<dbReference type="InterPro" id="IPR001789">
    <property type="entry name" value="Sig_transdc_resp-reg_receiver"/>
</dbReference>
<keyword evidence="10" id="KW-0472">Membrane</keyword>
<comment type="caution">
    <text evidence="15">The sequence shown here is derived from an EMBL/GenBank/DDBJ whole genome shotgun (WGS) entry which is preliminary data.</text>
</comment>
<feature type="signal peptide" evidence="11">
    <location>
        <begin position="1"/>
        <end position="21"/>
    </location>
</feature>
<dbReference type="Gene3D" id="1.10.10.60">
    <property type="entry name" value="Homeodomain-like"/>
    <property type="match status" value="1"/>
</dbReference>
<dbReference type="InterPro" id="IPR009057">
    <property type="entry name" value="Homeodomain-like_sf"/>
</dbReference>
<evidence type="ECO:0000259" key="13">
    <source>
        <dbReference type="PROSITE" id="PS50109"/>
    </source>
</evidence>
<dbReference type="PROSITE" id="PS01124">
    <property type="entry name" value="HTH_ARAC_FAMILY_2"/>
    <property type="match status" value="1"/>
</dbReference>
<dbReference type="InterPro" id="IPR003661">
    <property type="entry name" value="HisK_dim/P_dom"/>
</dbReference>
<dbReference type="Gene3D" id="3.40.50.2300">
    <property type="match status" value="1"/>
</dbReference>
<dbReference type="RefSeq" id="WP_118417845.1">
    <property type="nucleotide sequence ID" value="NZ_QROV01000023.1"/>
</dbReference>
<dbReference type="InterPro" id="IPR013783">
    <property type="entry name" value="Ig-like_fold"/>
</dbReference>
<dbReference type="PROSITE" id="PS50109">
    <property type="entry name" value="HIS_KIN"/>
    <property type="match status" value="1"/>
</dbReference>
<dbReference type="FunFam" id="2.60.40.10:FF:000791">
    <property type="entry name" value="Two-component system sensor histidine kinase/response regulator"/>
    <property type="match status" value="1"/>
</dbReference>
<dbReference type="SMART" id="SM00388">
    <property type="entry name" value="HisKA"/>
    <property type="match status" value="1"/>
</dbReference>
<keyword evidence="6" id="KW-0805">Transcription regulation</keyword>
<dbReference type="PANTHER" id="PTHR43547">
    <property type="entry name" value="TWO-COMPONENT HISTIDINE KINASE"/>
    <property type="match status" value="1"/>
</dbReference>
<dbReference type="EC" id="2.7.13.3" evidence="2"/>
<evidence type="ECO:0000313" key="16">
    <source>
        <dbReference type="Proteomes" id="UP000283616"/>
    </source>
</evidence>
<dbReference type="FunFam" id="3.30.565.10:FF:000006">
    <property type="entry name" value="Sensor histidine kinase WalK"/>
    <property type="match status" value="1"/>
</dbReference>
<dbReference type="InterPro" id="IPR003594">
    <property type="entry name" value="HATPase_dom"/>
</dbReference>
<dbReference type="FunFam" id="1.10.10.60:FF:000284">
    <property type="entry name" value="Two-component system sensor histidine kinase/response regulator"/>
    <property type="match status" value="1"/>
</dbReference>
<dbReference type="CDD" id="cd17574">
    <property type="entry name" value="REC_OmpR"/>
    <property type="match status" value="1"/>
</dbReference>
<dbReference type="Pfam" id="PF00512">
    <property type="entry name" value="HisKA"/>
    <property type="match status" value="1"/>
</dbReference>
<dbReference type="PROSITE" id="PS50110">
    <property type="entry name" value="RESPONSE_REGULATORY"/>
    <property type="match status" value="1"/>
</dbReference>
<evidence type="ECO:0000256" key="11">
    <source>
        <dbReference type="SAM" id="SignalP"/>
    </source>
</evidence>
<evidence type="ECO:0000313" key="15">
    <source>
        <dbReference type="EMBL" id="RHL55565.1"/>
    </source>
</evidence>
<evidence type="ECO:0000256" key="6">
    <source>
        <dbReference type="ARBA" id="ARBA00023015"/>
    </source>
</evidence>
<keyword evidence="10" id="KW-0812">Transmembrane</keyword>
<dbReference type="Gene3D" id="2.130.10.10">
    <property type="entry name" value="YVTN repeat-like/Quinoprotein amine dehydrogenase"/>
    <property type="match status" value="2"/>
</dbReference>
<evidence type="ECO:0000256" key="3">
    <source>
        <dbReference type="ARBA" id="ARBA00022553"/>
    </source>
</evidence>
<dbReference type="Gene3D" id="3.30.565.10">
    <property type="entry name" value="Histidine kinase-like ATPase, C-terminal domain"/>
    <property type="match status" value="1"/>
</dbReference>
<evidence type="ECO:0000256" key="1">
    <source>
        <dbReference type="ARBA" id="ARBA00000085"/>
    </source>
</evidence>
<feature type="chain" id="PRO_5019229874" description="histidine kinase" evidence="11">
    <location>
        <begin position="22"/>
        <end position="1337"/>
    </location>
</feature>
<evidence type="ECO:0000259" key="12">
    <source>
        <dbReference type="PROSITE" id="PS01124"/>
    </source>
</evidence>
<dbReference type="SMART" id="SM00448">
    <property type="entry name" value="REC"/>
    <property type="match status" value="1"/>
</dbReference>
<evidence type="ECO:0000256" key="9">
    <source>
        <dbReference type="PROSITE-ProRule" id="PRU00169"/>
    </source>
</evidence>
<proteinExistence type="predicted"/>
<dbReference type="GO" id="GO:0043565">
    <property type="term" value="F:sequence-specific DNA binding"/>
    <property type="evidence" value="ECO:0007669"/>
    <property type="project" value="InterPro"/>
</dbReference>
<feature type="domain" description="HTH araC/xylS-type" evidence="12">
    <location>
        <begin position="1229"/>
        <end position="1328"/>
    </location>
</feature>
<dbReference type="Pfam" id="PF07495">
    <property type="entry name" value="Y_Y_Y"/>
    <property type="match status" value="1"/>
</dbReference>
<dbReference type="GO" id="GO:0000155">
    <property type="term" value="F:phosphorelay sensor kinase activity"/>
    <property type="evidence" value="ECO:0007669"/>
    <property type="project" value="InterPro"/>
</dbReference>
<dbReference type="PROSITE" id="PS00041">
    <property type="entry name" value="HTH_ARAC_FAMILY_1"/>
    <property type="match status" value="1"/>
</dbReference>
<evidence type="ECO:0000256" key="4">
    <source>
        <dbReference type="ARBA" id="ARBA00022679"/>
    </source>
</evidence>
<keyword evidence="8" id="KW-0804">Transcription</keyword>
<name>A0A415LX36_BACT4</name>
<dbReference type="CDD" id="cd00075">
    <property type="entry name" value="HATPase"/>
    <property type="match status" value="1"/>
</dbReference>
<feature type="domain" description="Response regulatory" evidence="14">
    <location>
        <begin position="1082"/>
        <end position="1197"/>
    </location>
</feature>
<feature type="domain" description="Histidine kinase" evidence="13">
    <location>
        <begin position="832"/>
        <end position="1046"/>
    </location>
</feature>
<dbReference type="Pfam" id="PF07494">
    <property type="entry name" value="Reg_prop"/>
    <property type="match status" value="5"/>
</dbReference>
<dbReference type="InterPro" id="IPR036097">
    <property type="entry name" value="HisK_dim/P_sf"/>
</dbReference>
<evidence type="ECO:0000256" key="5">
    <source>
        <dbReference type="ARBA" id="ARBA00022777"/>
    </source>
</evidence>
<dbReference type="Gene3D" id="2.60.40.10">
    <property type="entry name" value="Immunoglobulins"/>
    <property type="match status" value="1"/>
</dbReference>
<feature type="modified residue" description="4-aspartylphosphate" evidence="9">
    <location>
        <position position="1130"/>
    </location>
</feature>